<dbReference type="InterPro" id="IPR002048">
    <property type="entry name" value="EF_hand_dom"/>
</dbReference>
<dbReference type="SMART" id="SM00054">
    <property type="entry name" value="EFh"/>
    <property type="match status" value="6"/>
</dbReference>
<protein>
    <recommendedName>
        <fullName evidence="1">Calmodulin</fullName>
    </recommendedName>
</protein>
<evidence type="ECO:0000256" key="2">
    <source>
        <dbReference type="ARBA" id="ARBA00022723"/>
    </source>
</evidence>
<dbReference type="PROSITE" id="PS00018">
    <property type="entry name" value="EF_HAND_1"/>
    <property type="match status" value="2"/>
</dbReference>
<reference evidence="8 9" key="1">
    <citation type="submission" date="2016-11" db="EMBL/GenBank/DDBJ databases">
        <title>The macronuclear genome of Stentor coeruleus: a giant cell with tiny introns.</title>
        <authorList>
            <person name="Slabodnick M."/>
            <person name="Ruby J.G."/>
            <person name="Reiff S.B."/>
            <person name="Swart E.C."/>
            <person name="Gosai S."/>
            <person name="Prabakaran S."/>
            <person name="Witkowska E."/>
            <person name="Larue G.E."/>
            <person name="Fisher S."/>
            <person name="Freeman R.M."/>
            <person name="Gunawardena J."/>
            <person name="Chu W."/>
            <person name="Stover N.A."/>
            <person name="Gregory B.D."/>
            <person name="Nowacki M."/>
            <person name="Derisi J."/>
            <person name="Roy S.W."/>
            <person name="Marshall W.F."/>
            <person name="Sood P."/>
        </authorList>
    </citation>
    <scope>NUCLEOTIDE SEQUENCE [LARGE SCALE GENOMIC DNA]</scope>
    <source>
        <strain evidence="8">WM001</strain>
    </source>
</reference>
<name>A0A1R2CGN9_9CILI</name>
<dbReference type="GO" id="GO:0016460">
    <property type="term" value="C:myosin II complex"/>
    <property type="evidence" value="ECO:0007669"/>
    <property type="project" value="TreeGrafter"/>
</dbReference>
<keyword evidence="2" id="KW-0479">Metal-binding</keyword>
<dbReference type="OrthoDB" id="288513at2759"/>
<keyword evidence="4" id="KW-0106">Calcium</keyword>
<gene>
    <name evidence="8" type="ORF">SteCoe_10009</name>
</gene>
<evidence type="ECO:0000313" key="8">
    <source>
        <dbReference type="EMBL" id="OMJ88110.1"/>
    </source>
</evidence>
<evidence type="ECO:0000256" key="5">
    <source>
        <dbReference type="ARBA" id="ARBA00022990"/>
    </source>
</evidence>
<comment type="caution">
    <text evidence="8">The sequence shown here is derived from an EMBL/GenBank/DDBJ whole genome shotgun (WGS) entry which is preliminary data.</text>
</comment>
<keyword evidence="5" id="KW-0007">Acetylation</keyword>
<feature type="domain" description="EF-hand" evidence="7">
    <location>
        <begin position="70"/>
        <end position="105"/>
    </location>
</feature>
<evidence type="ECO:0000313" key="9">
    <source>
        <dbReference type="Proteomes" id="UP000187209"/>
    </source>
</evidence>
<dbReference type="InterPro" id="IPR050230">
    <property type="entry name" value="CALM/Myosin/TropC-like"/>
</dbReference>
<dbReference type="Proteomes" id="UP000187209">
    <property type="component" value="Unassembled WGS sequence"/>
</dbReference>
<dbReference type="AlphaFoldDB" id="A0A1R2CGN9"/>
<feature type="domain" description="EF-hand" evidence="7">
    <location>
        <begin position="444"/>
        <end position="479"/>
    </location>
</feature>
<organism evidence="8 9">
    <name type="scientific">Stentor coeruleus</name>
    <dbReference type="NCBI Taxonomy" id="5963"/>
    <lineage>
        <taxon>Eukaryota</taxon>
        <taxon>Sar</taxon>
        <taxon>Alveolata</taxon>
        <taxon>Ciliophora</taxon>
        <taxon>Postciliodesmatophora</taxon>
        <taxon>Heterotrichea</taxon>
        <taxon>Heterotrichida</taxon>
        <taxon>Stentoridae</taxon>
        <taxon>Stentor</taxon>
    </lineage>
</organism>
<feature type="domain" description="EF-hand" evidence="7">
    <location>
        <begin position="319"/>
        <end position="354"/>
    </location>
</feature>
<feature type="region of interest" description="Disordered" evidence="6">
    <location>
        <begin position="220"/>
        <end position="270"/>
    </location>
</feature>
<dbReference type="CDD" id="cd00051">
    <property type="entry name" value="EFh"/>
    <property type="match status" value="3"/>
</dbReference>
<dbReference type="GO" id="GO:0005509">
    <property type="term" value="F:calcium ion binding"/>
    <property type="evidence" value="ECO:0007669"/>
    <property type="project" value="InterPro"/>
</dbReference>
<keyword evidence="3" id="KW-0677">Repeat</keyword>
<evidence type="ECO:0000256" key="6">
    <source>
        <dbReference type="SAM" id="MobiDB-lite"/>
    </source>
</evidence>
<feature type="compositionally biased region" description="Polar residues" evidence="6">
    <location>
        <begin position="255"/>
        <end position="270"/>
    </location>
</feature>
<dbReference type="PANTHER" id="PTHR23048:SF0">
    <property type="entry name" value="CALMODULIN LIKE 3"/>
    <property type="match status" value="1"/>
</dbReference>
<evidence type="ECO:0000259" key="7">
    <source>
        <dbReference type="PROSITE" id="PS50222"/>
    </source>
</evidence>
<sequence length="515" mass="60899">MLNLETEKRLARLLFQIAECERSIERSRQNICSNPNFDMYSIFRILDSQTNGKLEIGDLKAFLSREGISLLRSNLALVIRQYDSNNDGKLSLEEFQALVLPSEDLELRRVVLSRNIYTVNAYTENSVARHIELEAGYQVQLETLKKNLTSRADFNPIDAFRTIDANKLNFINVYEIRDFLRRNGYSITIQDIYGIIRRIDTDNDSKINYEDFTASVLPCKKERPQSAPRKTLNNSSLKKTSNNSSLRKTSKTSHNKSNFSSPNKSQSKQINQKIMYRSMRSKLFTYVPYDDMKYIVNTFAAQIRLDLDIERERIILAKKSEFTLTEFFRVFDVNNKNYITTTDIEDLLQYLRIPYDIDEVYLLIRHYSSYKDSIIRFSDFERMYMPRDKYFAQILKNKKTVIVPPYNRLTFFSSETIDQIIKILRLQMQSEILAENLRKNLINKKWINFYEVFEEIDKDRDGMISIGEFQDIFIQHGESPSITELEMLVERYDKDFNRRVSYCEFIEEITPKLFN</sequence>
<evidence type="ECO:0000256" key="1">
    <source>
        <dbReference type="ARBA" id="ARBA00020786"/>
    </source>
</evidence>
<dbReference type="PANTHER" id="PTHR23048">
    <property type="entry name" value="MYOSIN LIGHT CHAIN 1, 3"/>
    <property type="match status" value="1"/>
</dbReference>
<evidence type="ECO:0000256" key="3">
    <source>
        <dbReference type="ARBA" id="ARBA00022737"/>
    </source>
</evidence>
<dbReference type="InterPro" id="IPR018247">
    <property type="entry name" value="EF_Hand_1_Ca_BS"/>
</dbReference>
<keyword evidence="9" id="KW-1185">Reference proteome</keyword>
<feature type="domain" description="EF-hand" evidence="7">
    <location>
        <begin position="187"/>
        <end position="222"/>
    </location>
</feature>
<accession>A0A1R2CGN9</accession>
<dbReference type="EMBL" id="MPUH01000159">
    <property type="protein sequence ID" value="OMJ88110.1"/>
    <property type="molecule type" value="Genomic_DNA"/>
</dbReference>
<dbReference type="InterPro" id="IPR011992">
    <property type="entry name" value="EF-hand-dom_pair"/>
</dbReference>
<proteinExistence type="predicted"/>
<dbReference type="Gene3D" id="1.10.238.10">
    <property type="entry name" value="EF-hand"/>
    <property type="match status" value="3"/>
</dbReference>
<feature type="compositionally biased region" description="Low complexity" evidence="6">
    <location>
        <begin position="230"/>
        <end position="247"/>
    </location>
</feature>
<dbReference type="Pfam" id="PF13499">
    <property type="entry name" value="EF-hand_7"/>
    <property type="match status" value="4"/>
</dbReference>
<evidence type="ECO:0000256" key="4">
    <source>
        <dbReference type="ARBA" id="ARBA00022837"/>
    </source>
</evidence>
<dbReference type="SUPFAM" id="SSF47473">
    <property type="entry name" value="EF-hand"/>
    <property type="match status" value="2"/>
</dbReference>
<dbReference type="PROSITE" id="PS50222">
    <property type="entry name" value="EF_HAND_2"/>
    <property type="match status" value="4"/>
</dbReference>